<protein>
    <submittedName>
        <fullName evidence="4">ATP-binding cassette domain-containing protein</fullName>
    </submittedName>
</protein>
<evidence type="ECO:0000256" key="2">
    <source>
        <dbReference type="ARBA" id="ARBA00022448"/>
    </source>
</evidence>
<dbReference type="PANTHER" id="PTHR43335:SF4">
    <property type="entry name" value="ABC TRANSPORTER, ATP-BINDING PROTEIN"/>
    <property type="match status" value="1"/>
</dbReference>
<accession>A0A6N7VE43</accession>
<keyword evidence="4" id="KW-0067">ATP-binding</keyword>
<evidence type="ECO:0000313" key="4">
    <source>
        <dbReference type="EMBL" id="MSS77718.1"/>
    </source>
</evidence>
<keyword evidence="4" id="KW-0547">Nucleotide-binding</keyword>
<dbReference type="EMBL" id="VULQ01000004">
    <property type="protein sequence ID" value="MSS77718.1"/>
    <property type="molecule type" value="Genomic_DNA"/>
</dbReference>
<name>A0A6N7VE43_9FIRM</name>
<sequence>MLFRAICGLIVIDDGEIYIQGEKIDGNIIPQDIGLLLENPSFLKGLTGLQNLEIIASIRKIANVERILQVLDKVGLTEAKDKKYEAYSLGMKQRLAIANVIMEDPKILIFDEPTIAIDEEGIKVLKEIISKEKKKGKLILLASHEHDFISSLVDVHFYMKEGALVEKNR</sequence>
<keyword evidence="2" id="KW-0813">Transport</keyword>
<dbReference type="PANTHER" id="PTHR43335">
    <property type="entry name" value="ABC TRANSPORTER, ATP-BINDING PROTEIN"/>
    <property type="match status" value="1"/>
</dbReference>
<dbReference type="Gene3D" id="3.40.50.300">
    <property type="entry name" value="P-loop containing nucleotide triphosphate hydrolases"/>
    <property type="match status" value="1"/>
</dbReference>
<dbReference type="InterPro" id="IPR027417">
    <property type="entry name" value="P-loop_NTPase"/>
</dbReference>
<feature type="domain" description="ABC transporter" evidence="3">
    <location>
        <begin position="2"/>
        <end position="114"/>
    </location>
</feature>
<gene>
    <name evidence="4" type="ORF">FYJ26_04720</name>
</gene>
<evidence type="ECO:0000259" key="3">
    <source>
        <dbReference type="Pfam" id="PF00005"/>
    </source>
</evidence>
<comment type="similarity">
    <text evidence="1">Belongs to the ABC transporter superfamily.</text>
</comment>
<dbReference type="GO" id="GO:0016887">
    <property type="term" value="F:ATP hydrolysis activity"/>
    <property type="evidence" value="ECO:0007669"/>
    <property type="project" value="InterPro"/>
</dbReference>
<comment type="caution">
    <text evidence="4">The sequence shown here is derived from an EMBL/GenBank/DDBJ whole genome shotgun (WGS) entry which is preliminary data.</text>
</comment>
<dbReference type="Pfam" id="PF00005">
    <property type="entry name" value="ABC_tran"/>
    <property type="match status" value="1"/>
</dbReference>
<evidence type="ECO:0000256" key="1">
    <source>
        <dbReference type="ARBA" id="ARBA00005417"/>
    </source>
</evidence>
<reference evidence="4 5" key="1">
    <citation type="submission" date="2019-08" db="EMBL/GenBank/DDBJ databases">
        <title>In-depth cultivation of the pig gut microbiome towards novel bacterial diversity and tailored functional studies.</title>
        <authorList>
            <person name="Wylensek D."/>
            <person name="Hitch T.C.A."/>
            <person name="Clavel T."/>
        </authorList>
    </citation>
    <scope>NUCLEOTIDE SEQUENCE [LARGE SCALE GENOMIC DNA]</scope>
    <source>
        <strain evidence="4 5">WCA-380-WT-2B</strain>
    </source>
</reference>
<proteinExistence type="inferred from homology"/>
<dbReference type="SUPFAM" id="SSF52540">
    <property type="entry name" value="P-loop containing nucleoside triphosphate hydrolases"/>
    <property type="match status" value="1"/>
</dbReference>
<dbReference type="GO" id="GO:0005524">
    <property type="term" value="F:ATP binding"/>
    <property type="evidence" value="ECO:0007669"/>
    <property type="project" value="UniProtKB-KW"/>
</dbReference>
<evidence type="ECO:0000313" key="5">
    <source>
        <dbReference type="Proteomes" id="UP000441925"/>
    </source>
</evidence>
<organism evidence="4 5">
    <name type="scientific">Anaerococcus porci</name>
    <dbReference type="NCBI Taxonomy" id="2652269"/>
    <lineage>
        <taxon>Bacteria</taxon>
        <taxon>Bacillati</taxon>
        <taxon>Bacillota</taxon>
        <taxon>Tissierellia</taxon>
        <taxon>Tissierellales</taxon>
        <taxon>Peptoniphilaceae</taxon>
        <taxon>Anaerococcus</taxon>
    </lineage>
</organism>
<dbReference type="InterPro" id="IPR003439">
    <property type="entry name" value="ABC_transporter-like_ATP-bd"/>
</dbReference>
<dbReference type="AlphaFoldDB" id="A0A6N7VE43"/>
<dbReference type="Proteomes" id="UP000441925">
    <property type="component" value="Unassembled WGS sequence"/>
</dbReference>
<keyword evidence="5" id="KW-1185">Reference proteome</keyword>